<dbReference type="Pfam" id="PF00403">
    <property type="entry name" value="HMA"/>
    <property type="match status" value="1"/>
</dbReference>
<dbReference type="InterPro" id="IPR006121">
    <property type="entry name" value="HMA_dom"/>
</dbReference>
<accession>A0A5Q2RQW6</accession>
<dbReference type="CDD" id="cd00371">
    <property type="entry name" value="HMA"/>
    <property type="match status" value="1"/>
</dbReference>
<dbReference type="EMBL" id="CP045851">
    <property type="protein sequence ID" value="QGG96290.1"/>
    <property type="molecule type" value="Genomic_DNA"/>
</dbReference>
<organism evidence="2 3">
    <name type="scientific">Actinomarinicola tropica</name>
    <dbReference type="NCBI Taxonomy" id="2789776"/>
    <lineage>
        <taxon>Bacteria</taxon>
        <taxon>Bacillati</taxon>
        <taxon>Actinomycetota</taxon>
        <taxon>Acidimicrobiia</taxon>
        <taxon>Acidimicrobiales</taxon>
        <taxon>Iamiaceae</taxon>
        <taxon>Actinomarinicola</taxon>
    </lineage>
</organism>
<evidence type="ECO:0000313" key="2">
    <source>
        <dbReference type="EMBL" id="QGG96290.1"/>
    </source>
</evidence>
<dbReference type="KEGG" id="atq:GH723_14955"/>
<dbReference type="InterPro" id="IPR036163">
    <property type="entry name" value="HMA_dom_sf"/>
</dbReference>
<reference evidence="2 3" key="1">
    <citation type="submission" date="2019-11" db="EMBL/GenBank/DDBJ databases">
        <authorList>
            <person name="He Y."/>
        </authorList>
    </citation>
    <scope>NUCLEOTIDE SEQUENCE [LARGE SCALE GENOMIC DNA]</scope>
    <source>
        <strain evidence="2 3">SCSIO 58843</strain>
    </source>
</reference>
<name>A0A5Q2RQW6_9ACTN</name>
<protein>
    <recommendedName>
        <fullName evidence="1">HMA domain-containing protein</fullName>
    </recommendedName>
</protein>
<dbReference type="GO" id="GO:0046872">
    <property type="term" value="F:metal ion binding"/>
    <property type="evidence" value="ECO:0007669"/>
    <property type="project" value="InterPro"/>
</dbReference>
<dbReference type="RefSeq" id="WP_153760394.1">
    <property type="nucleotide sequence ID" value="NZ_CP045851.1"/>
</dbReference>
<gene>
    <name evidence="2" type="ORF">GH723_14955</name>
</gene>
<dbReference type="AlphaFoldDB" id="A0A5Q2RQW6"/>
<proteinExistence type="predicted"/>
<evidence type="ECO:0000313" key="3">
    <source>
        <dbReference type="Proteomes" id="UP000334019"/>
    </source>
</evidence>
<dbReference type="SUPFAM" id="SSF55008">
    <property type="entry name" value="HMA, heavy metal-associated domain"/>
    <property type="match status" value="1"/>
</dbReference>
<keyword evidence="3" id="KW-1185">Reference proteome</keyword>
<dbReference type="Gene3D" id="3.30.70.100">
    <property type="match status" value="1"/>
</dbReference>
<dbReference type="PROSITE" id="PS50846">
    <property type="entry name" value="HMA_2"/>
    <property type="match status" value="1"/>
</dbReference>
<dbReference type="Proteomes" id="UP000334019">
    <property type="component" value="Chromosome"/>
</dbReference>
<sequence>MTNSPEPTIVTFSTPTVHCGSCLANISDALDPLEGIVSTETDLDSKSVKVAFDPHLIDATKIAALIGDAGYDVAGITG</sequence>
<feature type="domain" description="HMA" evidence="1">
    <location>
        <begin position="8"/>
        <end position="74"/>
    </location>
</feature>
<evidence type="ECO:0000259" key="1">
    <source>
        <dbReference type="PROSITE" id="PS50846"/>
    </source>
</evidence>